<dbReference type="RefSeq" id="WP_206293169.1">
    <property type="nucleotide sequence ID" value="NZ_CP063458.1"/>
</dbReference>
<dbReference type="Pfam" id="PF10936">
    <property type="entry name" value="DUF2617"/>
    <property type="match status" value="1"/>
</dbReference>
<accession>A0A7M2WX41</accession>
<dbReference type="InterPro" id="IPR024486">
    <property type="entry name" value="DUF2617"/>
</dbReference>
<dbReference type="KEGG" id="hbs:IPV69_01620"/>
<protein>
    <submittedName>
        <fullName evidence="1">DUF2617 family protein</fullName>
    </submittedName>
</protein>
<gene>
    <name evidence="1" type="ORF">IPV69_01620</name>
</gene>
<reference evidence="1 2" key="1">
    <citation type="submission" date="2020-10" db="EMBL/GenBank/DDBJ databases">
        <title>Wide distribution of Phycisphaera-like planctomycetes from WD2101 soil group in peatlands and genome analysis of the first cultivated representative.</title>
        <authorList>
            <person name="Dedysh S.N."/>
            <person name="Beletsky A.V."/>
            <person name="Ivanova A."/>
            <person name="Kulichevskaya I.S."/>
            <person name="Suzina N.E."/>
            <person name="Philippov D.A."/>
            <person name="Rakitin A.L."/>
            <person name="Mardanov A.V."/>
            <person name="Ravin N.V."/>
        </authorList>
    </citation>
    <scope>NUCLEOTIDE SEQUENCE [LARGE SCALE GENOMIC DNA]</scope>
    <source>
        <strain evidence="1 2">M1803</strain>
    </source>
</reference>
<keyword evidence="2" id="KW-1185">Reference proteome</keyword>
<dbReference type="EMBL" id="CP063458">
    <property type="protein sequence ID" value="QOV90098.1"/>
    <property type="molecule type" value="Genomic_DNA"/>
</dbReference>
<evidence type="ECO:0000313" key="1">
    <source>
        <dbReference type="EMBL" id="QOV90098.1"/>
    </source>
</evidence>
<dbReference type="AlphaFoldDB" id="A0A7M2WX41"/>
<organism evidence="1 2">
    <name type="scientific">Humisphaera borealis</name>
    <dbReference type="NCBI Taxonomy" id="2807512"/>
    <lineage>
        <taxon>Bacteria</taxon>
        <taxon>Pseudomonadati</taxon>
        <taxon>Planctomycetota</taxon>
        <taxon>Phycisphaerae</taxon>
        <taxon>Tepidisphaerales</taxon>
        <taxon>Tepidisphaeraceae</taxon>
        <taxon>Humisphaera</taxon>
    </lineage>
</organism>
<dbReference type="Proteomes" id="UP000593765">
    <property type="component" value="Chromosome"/>
</dbReference>
<evidence type="ECO:0000313" key="2">
    <source>
        <dbReference type="Proteomes" id="UP000593765"/>
    </source>
</evidence>
<name>A0A7M2WX41_9BACT</name>
<sequence>MSTNNRTKQRRSGGLSLHLYQRALHPELFKILGSEQVVRRAYEADIWLVEGGHVVTFVAGKTSLVEVIVTGNEQLPDRNLIQALQCRGERYHETTIGPNVRYMISTQEEQLTQTLYDATRHEISTYAAKRELMSAEGQFTGDAGGYLSVLDIECRSHELLVQSFHLFDDNQLVIKTQAIFEVAKEPRQN</sequence>
<proteinExistence type="predicted"/>